<organism evidence="2 3">
    <name type="scientific">Mycena indigotica</name>
    <dbReference type="NCBI Taxonomy" id="2126181"/>
    <lineage>
        <taxon>Eukaryota</taxon>
        <taxon>Fungi</taxon>
        <taxon>Dikarya</taxon>
        <taxon>Basidiomycota</taxon>
        <taxon>Agaricomycotina</taxon>
        <taxon>Agaricomycetes</taxon>
        <taxon>Agaricomycetidae</taxon>
        <taxon>Agaricales</taxon>
        <taxon>Marasmiineae</taxon>
        <taxon>Mycenaceae</taxon>
        <taxon>Mycena</taxon>
    </lineage>
</organism>
<keyword evidence="3" id="KW-1185">Reference proteome</keyword>
<feature type="region of interest" description="Disordered" evidence="1">
    <location>
        <begin position="174"/>
        <end position="231"/>
    </location>
</feature>
<dbReference type="RefSeq" id="XP_037215024.1">
    <property type="nucleotide sequence ID" value="XM_037368098.1"/>
</dbReference>
<accession>A0A8H6S4E1</accession>
<feature type="region of interest" description="Disordered" evidence="1">
    <location>
        <begin position="41"/>
        <end position="88"/>
    </location>
</feature>
<dbReference type="GeneID" id="59350614"/>
<reference evidence="2" key="1">
    <citation type="submission" date="2020-05" db="EMBL/GenBank/DDBJ databases">
        <title>Mycena genomes resolve the evolution of fungal bioluminescence.</title>
        <authorList>
            <person name="Tsai I.J."/>
        </authorList>
    </citation>
    <scope>NUCLEOTIDE SEQUENCE</scope>
    <source>
        <strain evidence="2">171206Taipei</strain>
    </source>
</reference>
<dbReference type="Proteomes" id="UP000636479">
    <property type="component" value="Unassembled WGS sequence"/>
</dbReference>
<dbReference type="EMBL" id="JACAZF010000011">
    <property type="protein sequence ID" value="KAF7292596.1"/>
    <property type="molecule type" value="Genomic_DNA"/>
</dbReference>
<feature type="compositionally biased region" description="Pro residues" evidence="1">
    <location>
        <begin position="119"/>
        <end position="128"/>
    </location>
</feature>
<gene>
    <name evidence="2" type="ORF">MIND_01157400</name>
</gene>
<dbReference type="OrthoDB" id="10665956at2759"/>
<evidence type="ECO:0000313" key="2">
    <source>
        <dbReference type="EMBL" id="KAF7292596.1"/>
    </source>
</evidence>
<protein>
    <submittedName>
        <fullName evidence="2">Uncharacterized protein</fullName>
    </submittedName>
</protein>
<evidence type="ECO:0000313" key="3">
    <source>
        <dbReference type="Proteomes" id="UP000636479"/>
    </source>
</evidence>
<sequence length="275" mass="30149">MESITNDSYWRDLARALPTVPKLEMTAQVLEQLLVDVESGANTTSRMSNNWNSSRSNHHRRSSSNSSYSSSPVSPSSRTRGAASPRYARTPMELAKLMNRRPASTQRLAPLALSSSPELPLPANPPALNPKTAFPVQETDDGLEAPPPASTYYLPPAQFPVYVHAPRPIHSISLHAITPPSPVSPKSRGPTPHCQRRRTSTSSTGSSDARRSRHSVRVKADNGHEQPPVPKLKRQSIIRANSMSAADSRVQILQRPRTDSLETLFPEGISRTTTQ</sequence>
<feature type="region of interest" description="Disordered" evidence="1">
    <location>
        <begin position="115"/>
        <end position="148"/>
    </location>
</feature>
<feature type="compositionally biased region" description="Low complexity" evidence="1">
    <location>
        <begin position="45"/>
        <end position="55"/>
    </location>
</feature>
<name>A0A8H6S4E1_9AGAR</name>
<feature type="compositionally biased region" description="Low complexity" evidence="1">
    <location>
        <begin position="63"/>
        <end position="78"/>
    </location>
</feature>
<evidence type="ECO:0000256" key="1">
    <source>
        <dbReference type="SAM" id="MobiDB-lite"/>
    </source>
</evidence>
<dbReference type="AlphaFoldDB" id="A0A8H6S4E1"/>
<comment type="caution">
    <text evidence="2">The sequence shown here is derived from an EMBL/GenBank/DDBJ whole genome shotgun (WGS) entry which is preliminary data.</text>
</comment>
<proteinExistence type="predicted"/>